<dbReference type="EMBL" id="DRSQ01000122">
    <property type="protein sequence ID" value="HHE32151.1"/>
    <property type="molecule type" value="Genomic_DNA"/>
</dbReference>
<protein>
    <submittedName>
        <fullName evidence="4">Sugar kinase</fullName>
    </submittedName>
</protein>
<evidence type="ECO:0000256" key="1">
    <source>
        <dbReference type="ARBA" id="ARBA00022679"/>
    </source>
</evidence>
<dbReference type="Pfam" id="PF00294">
    <property type="entry name" value="PfkB"/>
    <property type="match status" value="1"/>
</dbReference>
<reference evidence="4" key="1">
    <citation type="journal article" date="2020" name="mSystems">
        <title>Genome- and Community-Level Interaction Insights into Carbon Utilization and Element Cycling Functions of Hydrothermarchaeota in Hydrothermal Sediment.</title>
        <authorList>
            <person name="Zhou Z."/>
            <person name="Liu Y."/>
            <person name="Xu W."/>
            <person name="Pan J."/>
            <person name="Luo Z.H."/>
            <person name="Li M."/>
        </authorList>
    </citation>
    <scope>NUCLEOTIDE SEQUENCE [LARGE SCALE GENOMIC DNA]</scope>
    <source>
        <strain evidence="4">HyVt-633</strain>
    </source>
</reference>
<organism evidence="4">
    <name type="scientific">Chlorobaculum parvum</name>
    <dbReference type="NCBI Taxonomy" id="274539"/>
    <lineage>
        <taxon>Bacteria</taxon>
        <taxon>Pseudomonadati</taxon>
        <taxon>Chlorobiota</taxon>
        <taxon>Chlorobiia</taxon>
        <taxon>Chlorobiales</taxon>
        <taxon>Chlorobiaceae</taxon>
        <taxon>Chlorobaculum</taxon>
    </lineage>
</organism>
<accession>A0A7C5DGN2</accession>
<dbReference type="PROSITE" id="PS00584">
    <property type="entry name" value="PFKB_KINASES_2"/>
    <property type="match status" value="1"/>
</dbReference>
<keyword evidence="2 4" id="KW-0418">Kinase</keyword>
<dbReference type="PANTHER" id="PTHR10584">
    <property type="entry name" value="SUGAR KINASE"/>
    <property type="match status" value="1"/>
</dbReference>
<comment type="caution">
    <text evidence="4">The sequence shown here is derived from an EMBL/GenBank/DDBJ whole genome shotgun (WGS) entry which is preliminary data.</text>
</comment>
<sequence>MSLLVIGSLAFDDIETPFGRSDNTLGGSSTYIALSASYFTEDPIKMVGVVGSDFGKEHFDLLHSKNIDTKGIQVIEDGKTFRWAGRYHYDMNTRDTLDTQLNVFAAFDPHVPTQYRDSKYVCLGNIDPELQLKVLDQITDPELVVCDTMNFWIEGKPEELKKVLKRVDVFIVNDSEARELSGEPNLVKTARIIREMGPKTLIIKKGEHGALLFTDNGIFAAPAFPLESIYDPTGAGDTFAGGFIGHLARCGNTSEAEMRKAMLYGSTMASFCVEQFGPYRYNELNMLEVDDRYQSFLDLSRIGE</sequence>
<dbReference type="GO" id="GO:0005829">
    <property type="term" value="C:cytosol"/>
    <property type="evidence" value="ECO:0007669"/>
    <property type="project" value="TreeGrafter"/>
</dbReference>
<evidence type="ECO:0000256" key="2">
    <source>
        <dbReference type="ARBA" id="ARBA00022777"/>
    </source>
</evidence>
<dbReference type="InterPro" id="IPR011611">
    <property type="entry name" value="PfkB_dom"/>
</dbReference>
<dbReference type="Gene3D" id="3.40.1190.20">
    <property type="match status" value="1"/>
</dbReference>
<dbReference type="InterPro" id="IPR029056">
    <property type="entry name" value="Ribokinase-like"/>
</dbReference>
<feature type="domain" description="Carbohydrate kinase PfkB" evidence="3">
    <location>
        <begin position="42"/>
        <end position="279"/>
    </location>
</feature>
<name>A0A7C5DGN2_9CHLB</name>
<evidence type="ECO:0000313" key="4">
    <source>
        <dbReference type="EMBL" id="HHE32151.1"/>
    </source>
</evidence>
<dbReference type="CDD" id="cd01946">
    <property type="entry name" value="ribokinase_group_C"/>
    <property type="match status" value="1"/>
</dbReference>
<keyword evidence="1" id="KW-0808">Transferase</keyword>
<dbReference type="SUPFAM" id="SSF53613">
    <property type="entry name" value="Ribokinase-like"/>
    <property type="match status" value="1"/>
</dbReference>
<evidence type="ECO:0000259" key="3">
    <source>
        <dbReference type="Pfam" id="PF00294"/>
    </source>
</evidence>
<dbReference type="GO" id="GO:0016301">
    <property type="term" value="F:kinase activity"/>
    <property type="evidence" value="ECO:0007669"/>
    <property type="project" value="UniProtKB-KW"/>
</dbReference>
<dbReference type="AlphaFoldDB" id="A0A7C5DGN2"/>
<gene>
    <name evidence="4" type="ORF">ENL07_05855</name>
</gene>
<dbReference type="Proteomes" id="UP000886058">
    <property type="component" value="Unassembled WGS sequence"/>
</dbReference>
<proteinExistence type="predicted"/>
<dbReference type="PANTHER" id="PTHR10584:SF166">
    <property type="entry name" value="RIBOKINASE"/>
    <property type="match status" value="1"/>
</dbReference>
<dbReference type="InterPro" id="IPR002173">
    <property type="entry name" value="Carboh/pur_kinase_PfkB_CS"/>
</dbReference>